<feature type="transmembrane region" description="Helical" evidence="8">
    <location>
        <begin position="48"/>
        <end position="67"/>
    </location>
</feature>
<keyword evidence="10" id="KW-1185">Reference proteome</keyword>
<dbReference type="EMBL" id="JAATJA010000001">
    <property type="protein sequence ID" value="NJB67043.1"/>
    <property type="molecule type" value="Genomic_DNA"/>
</dbReference>
<dbReference type="GO" id="GO:0044038">
    <property type="term" value="P:cell wall macromolecule biosynthetic process"/>
    <property type="evidence" value="ECO:0007669"/>
    <property type="project" value="TreeGrafter"/>
</dbReference>
<dbReference type="GO" id="GO:0005886">
    <property type="term" value="C:plasma membrane"/>
    <property type="evidence" value="ECO:0007669"/>
    <property type="project" value="UniProtKB-SubCell"/>
</dbReference>
<dbReference type="InterPro" id="IPR000715">
    <property type="entry name" value="Glycosyl_transferase_4"/>
</dbReference>
<dbReference type="PANTHER" id="PTHR22926">
    <property type="entry name" value="PHOSPHO-N-ACETYLMURAMOYL-PENTAPEPTIDE-TRANSFERASE"/>
    <property type="match status" value="1"/>
</dbReference>
<feature type="transmembrane region" description="Helical" evidence="8">
    <location>
        <begin position="167"/>
        <end position="193"/>
    </location>
</feature>
<evidence type="ECO:0000313" key="9">
    <source>
        <dbReference type="EMBL" id="NJB67043.1"/>
    </source>
</evidence>
<keyword evidence="2" id="KW-1003">Cell membrane</keyword>
<keyword evidence="7" id="KW-0479">Metal-binding</keyword>
<dbReference type="AlphaFoldDB" id="A0A846QLH9"/>
<keyword evidence="3 9" id="KW-0808">Transferase</keyword>
<evidence type="ECO:0000256" key="2">
    <source>
        <dbReference type="ARBA" id="ARBA00022475"/>
    </source>
</evidence>
<accession>A0A846QLH9</accession>
<reference evidence="9 10" key="1">
    <citation type="submission" date="2020-03" db="EMBL/GenBank/DDBJ databases">
        <title>Genomic Encyclopedia of Type Strains, Phase IV (KMG-IV): sequencing the most valuable type-strain genomes for metagenomic binning, comparative biology and taxonomic classification.</title>
        <authorList>
            <person name="Goeker M."/>
        </authorList>
    </citation>
    <scope>NUCLEOTIDE SEQUENCE [LARGE SCALE GENOMIC DNA]</scope>
    <source>
        <strain evidence="9 10">DSM 24233</strain>
    </source>
</reference>
<dbReference type="RefSeq" id="WP_167940132.1">
    <property type="nucleotide sequence ID" value="NZ_JAATJA010000001.1"/>
</dbReference>
<organism evidence="9 10">
    <name type="scientific">Desulfobaculum xiamenense</name>
    <dbReference type="NCBI Taxonomy" id="995050"/>
    <lineage>
        <taxon>Bacteria</taxon>
        <taxon>Pseudomonadati</taxon>
        <taxon>Thermodesulfobacteriota</taxon>
        <taxon>Desulfovibrionia</taxon>
        <taxon>Desulfovibrionales</taxon>
        <taxon>Desulfovibrionaceae</taxon>
        <taxon>Desulfobaculum</taxon>
    </lineage>
</organism>
<comment type="cofactor">
    <cofactor evidence="7">
        <name>Mg(2+)</name>
        <dbReference type="ChEBI" id="CHEBI:18420"/>
    </cofactor>
</comment>
<feature type="transmembrane region" description="Helical" evidence="8">
    <location>
        <begin position="79"/>
        <end position="98"/>
    </location>
</feature>
<dbReference type="GO" id="GO:0016780">
    <property type="term" value="F:phosphotransferase activity, for other substituted phosphate groups"/>
    <property type="evidence" value="ECO:0007669"/>
    <property type="project" value="InterPro"/>
</dbReference>
<gene>
    <name evidence="9" type="ORF">GGQ74_000683</name>
</gene>
<protein>
    <submittedName>
        <fullName evidence="9">UDP-N-acetylmuramyl pentapeptide phosphotransferase/UDP-N-acetylglucosamine-1-phosphate transferase</fullName>
    </submittedName>
</protein>
<evidence type="ECO:0000256" key="7">
    <source>
        <dbReference type="PIRSR" id="PIRSR600715-1"/>
    </source>
</evidence>
<sequence>MIRIAAFCAVSAALSFALTRIVRTIALRRAMIDIPNERSSHTVPTPRGGGLGFVTAFLVLGSLDAVTGQWFAPPQAMRVFAVIIPLVLLGLADDAWNLPARSRLPVHLLLGGLTCALFGPVPLPFAPDMGTPGLIVQWAVTIVGTAALINFYNFMDGLDGLVAGTALVQMFFLAIQLDQPLWLLLAAGIAGFLPWNWPRASIFMGDAASTTLGACAAIAIVGCPTRGLAAEALAVTLPLTVDATYTILRRLSRRENIFHAHRSHIYQRLHNTAGWSHARVTTLYIALTILCALAITAFADYGPATCIALCLALLPLAELHIRRFASKTS</sequence>
<feature type="transmembrane region" description="Helical" evidence="8">
    <location>
        <begin position="200"/>
        <end position="222"/>
    </location>
</feature>
<feature type="transmembrane region" description="Helical" evidence="8">
    <location>
        <begin position="278"/>
        <end position="295"/>
    </location>
</feature>
<evidence type="ECO:0000256" key="8">
    <source>
        <dbReference type="SAM" id="Phobius"/>
    </source>
</evidence>
<evidence type="ECO:0000256" key="1">
    <source>
        <dbReference type="ARBA" id="ARBA00004651"/>
    </source>
</evidence>
<keyword evidence="6 8" id="KW-0472">Membrane</keyword>
<feature type="transmembrane region" description="Helical" evidence="8">
    <location>
        <begin position="301"/>
        <end position="321"/>
    </location>
</feature>
<evidence type="ECO:0000256" key="5">
    <source>
        <dbReference type="ARBA" id="ARBA00022989"/>
    </source>
</evidence>
<dbReference type="GO" id="GO:0071555">
    <property type="term" value="P:cell wall organization"/>
    <property type="evidence" value="ECO:0007669"/>
    <property type="project" value="TreeGrafter"/>
</dbReference>
<feature type="transmembrane region" description="Helical" evidence="8">
    <location>
        <begin position="135"/>
        <end position="155"/>
    </location>
</feature>
<feature type="transmembrane region" description="Helical" evidence="8">
    <location>
        <begin position="104"/>
        <end position="123"/>
    </location>
</feature>
<comment type="caution">
    <text evidence="9">The sequence shown here is derived from an EMBL/GenBank/DDBJ whole genome shotgun (WGS) entry which is preliminary data.</text>
</comment>
<keyword evidence="5 8" id="KW-1133">Transmembrane helix</keyword>
<dbReference type="CDD" id="cd06854">
    <property type="entry name" value="GT_WbpL_WbcO_like"/>
    <property type="match status" value="1"/>
</dbReference>
<proteinExistence type="predicted"/>
<feature type="binding site" evidence="7">
    <location>
        <position position="206"/>
    </location>
    <ligand>
        <name>Mg(2+)</name>
        <dbReference type="ChEBI" id="CHEBI:18420"/>
    </ligand>
</feature>
<dbReference type="GO" id="GO:0009103">
    <property type="term" value="P:lipopolysaccharide biosynthetic process"/>
    <property type="evidence" value="ECO:0007669"/>
    <property type="project" value="TreeGrafter"/>
</dbReference>
<feature type="binding site" evidence="7">
    <location>
        <position position="153"/>
    </location>
    <ligand>
        <name>Mg(2+)</name>
        <dbReference type="ChEBI" id="CHEBI:18420"/>
    </ligand>
</feature>
<comment type="subcellular location">
    <subcellularLocation>
        <location evidence="1">Cell membrane</location>
        <topology evidence="1">Multi-pass membrane protein</topology>
    </subcellularLocation>
</comment>
<keyword evidence="4 8" id="KW-0812">Transmembrane</keyword>
<dbReference type="PANTHER" id="PTHR22926:SF3">
    <property type="entry name" value="UNDECAPRENYL-PHOSPHATE ALPHA-N-ACETYLGLUCOSAMINYL 1-PHOSPHATE TRANSFERASE"/>
    <property type="match status" value="1"/>
</dbReference>
<dbReference type="GO" id="GO:0046872">
    <property type="term" value="F:metal ion binding"/>
    <property type="evidence" value="ECO:0007669"/>
    <property type="project" value="UniProtKB-KW"/>
</dbReference>
<evidence type="ECO:0000256" key="4">
    <source>
        <dbReference type="ARBA" id="ARBA00022692"/>
    </source>
</evidence>
<evidence type="ECO:0000256" key="6">
    <source>
        <dbReference type="ARBA" id="ARBA00023136"/>
    </source>
</evidence>
<evidence type="ECO:0000313" key="10">
    <source>
        <dbReference type="Proteomes" id="UP000580856"/>
    </source>
</evidence>
<keyword evidence="7" id="KW-0460">Magnesium</keyword>
<dbReference type="Proteomes" id="UP000580856">
    <property type="component" value="Unassembled WGS sequence"/>
</dbReference>
<evidence type="ECO:0000256" key="3">
    <source>
        <dbReference type="ARBA" id="ARBA00022679"/>
    </source>
</evidence>
<name>A0A846QLH9_9BACT</name>
<dbReference type="Pfam" id="PF00953">
    <property type="entry name" value="Glycos_transf_4"/>
    <property type="match status" value="1"/>
</dbReference>